<keyword evidence="1" id="KW-0175">Coiled coil</keyword>
<organism evidence="3 4">
    <name type="scientific">Thiovibrio frasassiensis</name>
    <dbReference type="NCBI Taxonomy" id="2984131"/>
    <lineage>
        <taxon>Bacteria</taxon>
        <taxon>Pseudomonadati</taxon>
        <taxon>Thermodesulfobacteriota</taxon>
        <taxon>Desulfobulbia</taxon>
        <taxon>Desulfobulbales</taxon>
        <taxon>Thiovibrionaceae</taxon>
        <taxon>Thiovibrio</taxon>
    </lineage>
</organism>
<dbReference type="PANTHER" id="PTHR39555">
    <property type="entry name" value="FIMBRIAL ASSEMBLY PROTEIN PILO-LIKE PROTEIN-RELATED"/>
    <property type="match status" value="1"/>
</dbReference>
<keyword evidence="2" id="KW-0472">Membrane</keyword>
<dbReference type="InterPro" id="IPR007445">
    <property type="entry name" value="PilO"/>
</dbReference>
<dbReference type="EMBL" id="JAPHEH010000001">
    <property type="protein sequence ID" value="MDG4475357.1"/>
    <property type="molecule type" value="Genomic_DNA"/>
</dbReference>
<feature type="transmembrane region" description="Helical" evidence="2">
    <location>
        <begin position="29"/>
        <end position="48"/>
    </location>
</feature>
<comment type="caution">
    <text evidence="3">The sequence shown here is derived from an EMBL/GenBank/DDBJ whole genome shotgun (WGS) entry which is preliminary data.</text>
</comment>
<protein>
    <submittedName>
        <fullName evidence="3">Type 4a pilus biogenesis protein PilO</fullName>
    </submittedName>
</protein>
<dbReference type="GO" id="GO:0043107">
    <property type="term" value="P:type IV pilus-dependent motility"/>
    <property type="evidence" value="ECO:0007669"/>
    <property type="project" value="InterPro"/>
</dbReference>
<evidence type="ECO:0000313" key="4">
    <source>
        <dbReference type="Proteomes" id="UP001154240"/>
    </source>
</evidence>
<gene>
    <name evidence="3" type="ORF">OLX77_04175</name>
</gene>
<sequence>MALDMKQIQAGFESFLDSKVSRLDMKQKMLIAGATCVLPCIAFFFLAYSPKSTEITTLEAKKSGIESEIQRVEKIASDLNKHKAEMAEVQRQFAEASLLLPDQKEIPSLLTTISGQATSSGLDVLSFKPLPEKPQQFYAEIPVDIAVQGPYHNVGVFLDRISKLPRVVAVNNIQMDSPKQMGAEMSLKSTFQLVTYRFLDPAEIEANTGKNTPGKK</sequence>
<keyword evidence="4" id="KW-1185">Reference proteome</keyword>
<feature type="coiled-coil region" evidence="1">
    <location>
        <begin position="55"/>
        <end position="99"/>
    </location>
</feature>
<reference evidence="3" key="2">
    <citation type="submission" date="2022-10" db="EMBL/GenBank/DDBJ databases">
        <authorList>
            <person name="Aronson H.S."/>
        </authorList>
    </citation>
    <scope>NUCLEOTIDE SEQUENCE</scope>
    <source>
        <strain evidence="3">RS19-109</strain>
    </source>
</reference>
<dbReference type="PANTHER" id="PTHR39555:SF1">
    <property type="entry name" value="TYPE IV PILUS INNER MEMBRANE COMPONENT PILO"/>
    <property type="match status" value="1"/>
</dbReference>
<evidence type="ECO:0000256" key="2">
    <source>
        <dbReference type="SAM" id="Phobius"/>
    </source>
</evidence>
<dbReference type="Pfam" id="PF04350">
    <property type="entry name" value="PilO"/>
    <property type="match status" value="1"/>
</dbReference>
<keyword evidence="2" id="KW-1133">Transmembrane helix</keyword>
<evidence type="ECO:0000313" key="3">
    <source>
        <dbReference type="EMBL" id="MDG4475357.1"/>
    </source>
</evidence>
<dbReference type="InterPro" id="IPR014717">
    <property type="entry name" value="Transl_elong_EF1B/ribsomal_bS6"/>
</dbReference>
<reference evidence="3" key="1">
    <citation type="journal article" date="2022" name="bioRxiv">
        <title>Thiovibrio frasassiensisgen. nov., sp. nov., an autotrophic, elemental sulfur disproportionating bacterium isolated from sulfidic karst sediment, and proposal of Thiovibrionaceae fam. nov.</title>
        <authorList>
            <person name="Aronson H."/>
            <person name="Thomas C."/>
            <person name="Bhattacharyya M."/>
            <person name="Eckstein S."/>
            <person name="Jensen S."/>
            <person name="Barco R."/>
            <person name="Macalady J."/>
            <person name="Amend J."/>
        </authorList>
    </citation>
    <scope>NUCLEOTIDE SEQUENCE</scope>
    <source>
        <strain evidence="3">RS19-109</strain>
    </source>
</reference>
<dbReference type="AlphaFoldDB" id="A0A9X4RPK6"/>
<proteinExistence type="predicted"/>
<accession>A0A9X4RPK6</accession>
<dbReference type="RefSeq" id="WP_307632331.1">
    <property type="nucleotide sequence ID" value="NZ_JAPHEH010000001.1"/>
</dbReference>
<keyword evidence="2" id="KW-0812">Transmembrane</keyword>
<dbReference type="GO" id="GO:0043683">
    <property type="term" value="P:type IV pilus assembly"/>
    <property type="evidence" value="ECO:0007669"/>
    <property type="project" value="InterPro"/>
</dbReference>
<dbReference type="Gene3D" id="3.30.70.60">
    <property type="match status" value="1"/>
</dbReference>
<name>A0A9X4RPK6_9BACT</name>
<evidence type="ECO:0000256" key="1">
    <source>
        <dbReference type="SAM" id="Coils"/>
    </source>
</evidence>
<dbReference type="Proteomes" id="UP001154240">
    <property type="component" value="Unassembled WGS sequence"/>
</dbReference>